<accession>A0A6A3CZS9</accession>
<dbReference type="SUPFAM" id="SSF53098">
    <property type="entry name" value="Ribonuclease H-like"/>
    <property type="match status" value="1"/>
</dbReference>
<reference evidence="3" key="1">
    <citation type="submission" date="2019-09" db="EMBL/GenBank/DDBJ databases">
        <title>Draft genome information of white flower Hibiscus syriacus.</title>
        <authorList>
            <person name="Kim Y.-M."/>
        </authorList>
    </citation>
    <scope>NUCLEOTIDE SEQUENCE [LARGE SCALE GENOMIC DNA]</scope>
    <source>
        <strain evidence="3">YM2019G1</strain>
    </source>
</reference>
<dbReference type="SUPFAM" id="SSF56219">
    <property type="entry name" value="DNase I-like"/>
    <property type="match status" value="1"/>
</dbReference>
<feature type="domain" description="Reverse transcriptase" evidence="2">
    <location>
        <begin position="871"/>
        <end position="1147"/>
    </location>
</feature>
<dbReference type="InterPro" id="IPR036691">
    <property type="entry name" value="Endo/exonu/phosph_ase_sf"/>
</dbReference>
<evidence type="ECO:0000259" key="2">
    <source>
        <dbReference type="PROSITE" id="PS50878"/>
    </source>
</evidence>
<dbReference type="PANTHER" id="PTHR33116:SF86">
    <property type="entry name" value="REVERSE TRANSCRIPTASE DOMAIN-CONTAINING PROTEIN"/>
    <property type="match status" value="1"/>
</dbReference>
<dbReference type="GO" id="GO:0004523">
    <property type="term" value="F:RNA-DNA hybrid ribonuclease activity"/>
    <property type="evidence" value="ECO:0007669"/>
    <property type="project" value="InterPro"/>
</dbReference>
<dbReference type="CDD" id="cd01650">
    <property type="entry name" value="RT_nLTR_like"/>
    <property type="match status" value="1"/>
</dbReference>
<dbReference type="Gene3D" id="3.60.10.10">
    <property type="entry name" value="Endonuclease/exonuclease/phosphatase"/>
    <property type="match status" value="1"/>
</dbReference>
<proteinExistence type="predicted"/>
<feature type="region of interest" description="Disordered" evidence="1">
    <location>
        <begin position="1"/>
        <end position="48"/>
    </location>
</feature>
<dbReference type="CDD" id="cd06222">
    <property type="entry name" value="RNase_H_like"/>
    <property type="match status" value="1"/>
</dbReference>
<dbReference type="Pfam" id="PF03372">
    <property type="entry name" value="Exo_endo_phos"/>
    <property type="match status" value="1"/>
</dbReference>
<dbReference type="InterPro" id="IPR026960">
    <property type="entry name" value="RVT-Znf"/>
</dbReference>
<evidence type="ECO:0000313" key="3">
    <source>
        <dbReference type="EMBL" id="KAE8732968.1"/>
    </source>
</evidence>
<comment type="caution">
    <text evidence="3">The sequence shown here is derived from an EMBL/GenBank/DDBJ whole genome shotgun (WGS) entry which is preliminary data.</text>
</comment>
<evidence type="ECO:0000313" key="4">
    <source>
        <dbReference type="Proteomes" id="UP000436088"/>
    </source>
</evidence>
<feature type="compositionally biased region" description="Basic and acidic residues" evidence="1">
    <location>
        <begin position="1"/>
        <end position="10"/>
    </location>
</feature>
<dbReference type="InterPro" id="IPR025558">
    <property type="entry name" value="DUF4283"/>
</dbReference>
<protein>
    <recommendedName>
        <fullName evidence="2">Reverse transcriptase domain-containing protein</fullName>
    </recommendedName>
</protein>
<name>A0A6A3CZS9_HIBSY</name>
<dbReference type="InterPro" id="IPR002156">
    <property type="entry name" value="RNaseH_domain"/>
</dbReference>
<dbReference type="InterPro" id="IPR000477">
    <property type="entry name" value="RT_dom"/>
</dbReference>
<dbReference type="InterPro" id="IPR043502">
    <property type="entry name" value="DNA/RNA_pol_sf"/>
</dbReference>
<evidence type="ECO:0000256" key="1">
    <source>
        <dbReference type="SAM" id="MobiDB-lite"/>
    </source>
</evidence>
<organism evidence="3 4">
    <name type="scientific">Hibiscus syriacus</name>
    <name type="common">Rose of Sharon</name>
    <dbReference type="NCBI Taxonomy" id="106335"/>
    <lineage>
        <taxon>Eukaryota</taxon>
        <taxon>Viridiplantae</taxon>
        <taxon>Streptophyta</taxon>
        <taxon>Embryophyta</taxon>
        <taxon>Tracheophyta</taxon>
        <taxon>Spermatophyta</taxon>
        <taxon>Magnoliopsida</taxon>
        <taxon>eudicotyledons</taxon>
        <taxon>Gunneridae</taxon>
        <taxon>Pentapetalae</taxon>
        <taxon>rosids</taxon>
        <taxon>malvids</taxon>
        <taxon>Malvales</taxon>
        <taxon>Malvaceae</taxon>
        <taxon>Malvoideae</taxon>
        <taxon>Hibiscus</taxon>
    </lineage>
</organism>
<dbReference type="Proteomes" id="UP000436088">
    <property type="component" value="Unassembled WGS sequence"/>
</dbReference>
<dbReference type="Pfam" id="PF13456">
    <property type="entry name" value="RVT_3"/>
    <property type="match status" value="1"/>
</dbReference>
<dbReference type="SUPFAM" id="SSF56672">
    <property type="entry name" value="DNA/RNA polymerases"/>
    <property type="match status" value="1"/>
</dbReference>
<dbReference type="PROSITE" id="PS50878">
    <property type="entry name" value="RT_POL"/>
    <property type="match status" value="1"/>
</dbReference>
<dbReference type="InterPro" id="IPR012337">
    <property type="entry name" value="RNaseH-like_sf"/>
</dbReference>
<dbReference type="Pfam" id="PF13966">
    <property type="entry name" value="zf-RVT"/>
    <property type="match status" value="1"/>
</dbReference>
<keyword evidence="4" id="KW-1185">Reference proteome</keyword>
<feature type="compositionally biased region" description="Polar residues" evidence="1">
    <location>
        <begin position="316"/>
        <end position="331"/>
    </location>
</feature>
<gene>
    <name evidence="3" type="ORF">F3Y22_tig00001669pilonHSYRG00007</name>
</gene>
<sequence>MDQFSDHGGRPPDGGIGMTDPPLQHPPDHPGVNGVDSPMGDPLDVRSKNMENGIGTLNSGHPSFSDMVRGPNLIGNQPISINDFDVDVRPEDVVLGVDGPLLAISFSDRVHDAIDAKLSNYVVIHLLWKTIGYKTLLNKIKSLWNLLGEISLINLDNDYYLVRFACEEDFSHVLTGGHWMIYGSYLTVQPWSRQFSTAMEYPMKIMVWVRLPGLPYRYYTRSLFGHIAGAIGKVVRVDYNTENRKRGRFARLAVVVDLDKPLISRIVIDGHRQLIEYEGLPTILKEAQNIGKSNDMYGPWMQVVNRRRKNTGVKRNASSDSGRQNTAHNSGSRFEALQEIQVEDNPGSNPIQKPSMLGTNNKGAMSSYGHLYAKTSGSAESSKQGEARRISKDFIEPKRSDVPGPQRTKNSIVVASIGKITSVDSSLNKDKHVAIRVTENDENLAPQGLKTRKKDAKMSSKPVLAEWISAMDSELNQTSITLENPSTEIQGSKDGDGDMVQWRANTMFEQELGTLISIDIFKLLMKSKRSDVVAILEPRISGIDVDQFIKNSDFEFSYRVEASGFSGGIWILWKNSFHITILAVSRQYIHVACSMMDGEKQCFITFVYASPAIGIRNRLWRHLKELDPVLGLSWLLGGDFNVISNYGERQGGSQWRHGVCAKFGEFMFDTGLIDMGFSGPKFTWKRRTLSQRLDRCICNAEWYHYFENSDVFHLQKLGSDHRPILLKFGEQQEASHNRPFRYIDAWSDHQDFQNLLMNSWKNDRDLYENILEFQAQSTKWNKEVFGHIGRRKNLLLARIHEVEKAVDNSNDHALLDLETRLKKKLNVVLAQEESFDHVRLKDHAINFFQKLFTSERMMPIIDIGRGNPGHGWNPCNVFSEELEHNWWVNNPVSITQFRPISLCNVLYKTITKLIVCRLKSFLPKWVDESQASFVPGRQITDNIILAQEVIHSMTNKKGRIGCMAIKVDLEKAYDRLEWNYIENTLHAIGLPEVLISRIMCCVRSVSTQILWNGDLTDPFKPTRGIRQGDPLSPYLFVLCMERLSQAIKAKVGSDDWKEIHLSKEGPGLSHLFFADDLVLFAKASLDQVSIIKAVLDRFCDESGHRISSAKTQIFFSSNCPVSTRQTISQSFGFEEVQDLGKYMGVPLLHNRVTKATYSYLIDRLNQRLSGWAAKCLTLAGRITLAKATLQAIPVYVMQSTWIPKSLCIEMENIIRRFVWGSNNGGTGIPLVKWESMQQPIKIGGVGIRNLYNQNKAFLMKVGFQLITNPEKLWVRTLRGKYKWGSLVPVSLNHTNGSRLWKGLRYIWSELYDNIAWNIRDGRDTDFWYDHWLDTENRLVFFYTGAGTPRPTSVSDMVLPLGLWNWGKLSPLLPEHVLQRIVAVQPPQDYLGIDTPGWRWEPHRNFTTRSAYTEITCLDNSKEHPLWSLIWKLEVPQRIRTFLWLLFHDRILTNAERSRRHLSSLVDCKICGAVREDAAHILRHCSMTMNLWVRVIKPEKLKEFLALPYKIWIERNLRATEVYARMNDNWDIRFSVYCWHLWKRRCSILFDPNYVEREEFIYRCDRFVDDIVIAKVSTTNSSPSISRSILSWIQPPTGWIKGNSDGAVRTCDNMAAAGGVLRNSEGEWIFGFTRSLGRCSILTAELWGVHDLLLHAWRLGIRKIELETDNLEVMKICTFSSAALMESALVTKIHELLELEWIIKVSHVFREQNMVADRLAALNRGAPIVVTVFLEPHWELSSTLLRDLQTSS</sequence>
<dbReference type="InterPro" id="IPR005135">
    <property type="entry name" value="Endo/exonuclease/phosphatase"/>
</dbReference>
<dbReference type="InterPro" id="IPR036397">
    <property type="entry name" value="RNaseH_sf"/>
</dbReference>
<dbReference type="GO" id="GO:0003676">
    <property type="term" value="F:nucleic acid binding"/>
    <property type="evidence" value="ECO:0007669"/>
    <property type="project" value="InterPro"/>
</dbReference>
<dbReference type="Pfam" id="PF00078">
    <property type="entry name" value="RVT_1"/>
    <property type="match status" value="1"/>
</dbReference>
<dbReference type="Gene3D" id="3.30.420.10">
    <property type="entry name" value="Ribonuclease H-like superfamily/Ribonuclease H"/>
    <property type="match status" value="1"/>
</dbReference>
<dbReference type="InterPro" id="IPR044730">
    <property type="entry name" value="RNase_H-like_dom_plant"/>
</dbReference>
<dbReference type="PANTHER" id="PTHR33116">
    <property type="entry name" value="REVERSE TRANSCRIPTASE ZINC-BINDING DOMAIN-CONTAINING PROTEIN-RELATED-RELATED"/>
    <property type="match status" value="1"/>
</dbReference>
<dbReference type="Pfam" id="PF14111">
    <property type="entry name" value="DUF4283"/>
    <property type="match status" value="1"/>
</dbReference>
<dbReference type="EMBL" id="VEPZ02000128">
    <property type="protein sequence ID" value="KAE8732968.1"/>
    <property type="molecule type" value="Genomic_DNA"/>
</dbReference>
<feature type="region of interest" description="Disordered" evidence="1">
    <location>
        <begin position="311"/>
        <end position="331"/>
    </location>
</feature>